<name>A0A944DHH3_DENI1</name>
<dbReference type="AlphaFoldDB" id="A0A944DHH3"/>
<keyword evidence="2" id="KW-1185">Reference proteome</keyword>
<gene>
    <name evidence="1" type="ORF">I8J34_23925</name>
</gene>
<comment type="caution">
    <text evidence="1">The sequence shown here is derived from an EMBL/GenBank/DDBJ whole genome shotgun (WGS) entry which is preliminary data.</text>
</comment>
<evidence type="ECO:0000313" key="2">
    <source>
        <dbReference type="Proteomes" id="UP000694660"/>
    </source>
</evidence>
<accession>A0A944DHH3</accession>
<sequence length="96" mass="11012">MSARKEHLRRRREKLVVQAAAQCNEMSSIAADLQSTFRWVDRGFAVGQVLRSHPALAVAAGSLLMRVSRSHWLVRVGQVFTAWELLSIVRKRWTRI</sequence>
<evidence type="ECO:0000313" key="1">
    <source>
        <dbReference type="EMBL" id="MBT0964232.1"/>
    </source>
</evidence>
<reference evidence="2" key="1">
    <citation type="journal article" date="2022" name="ISME J.">
        <title>Genetic and phylogenetic analysis of dissimilatory iodate-reducing bacteria identifies potential niches across the world's oceans.</title>
        <authorList>
            <person name="Reyes-Umana V."/>
            <person name="Henning Z."/>
            <person name="Lee K."/>
            <person name="Barnum T.P."/>
            <person name="Coates J.D."/>
        </authorList>
    </citation>
    <scope>NUCLEOTIDE SEQUENCE [LARGE SCALE GENOMIC DNA]</scope>
    <source>
        <strain evidence="2">IR12</strain>
    </source>
</reference>
<proteinExistence type="predicted"/>
<organism evidence="1 2">
    <name type="scientific">Denitromonas iodatirespirans</name>
    <dbReference type="NCBI Taxonomy" id="2795389"/>
    <lineage>
        <taxon>Bacteria</taxon>
        <taxon>Pseudomonadati</taxon>
        <taxon>Pseudomonadota</taxon>
        <taxon>Betaproteobacteria</taxon>
        <taxon>Rhodocyclales</taxon>
        <taxon>Zoogloeaceae</taxon>
        <taxon>Denitromonas</taxon>
    </lineage>
</organism>
<dbReference type="RefSeq" id="WP_214364143.1">
    <property type="nucleotide sequence ID" value="NZ_JAEKFT010000081.1"/>
</dbReference>
<dbReference type="Proteomes" id="UP000694660">
    <property type="component" value="Unassembled WGS sequence"/>
</dbReference>
<dbReference type="EMBL" id="JAEKFT010000081">
    <property type="protein sequence ID" value="MBT0964232.1"/>
    <property type="molecule type" value="Genomic_DNA"/>
</dbReference>
<evidence type="ECO:0008006" key="3">
    <source>
        <dbReference type="Google" id="ProtNLM"/>
    </source>
</evidence>
<protein>
    <recommendedName>
        <fullName evidence="3">YqjK-like protein</fullName>
    </recommendedName>
</protein>